<evidence type="ECO:0008006" key="3">
    <source>
        <dbReference type="Google" id="ProtNLM"/>
    </source>
</evidence>
<sequence>MTDSLSPSAESPGLVYEVSAESGGRLVYDLAEVDGQTKLTVTTTGGPATGAQAAEGTPWIYSQLKTLLEA</sequence>
<accession>A0A4Q9KGS0</accession>
<dbReference type="EMBL" id="SDMQ01000001">
    <property type="protein sequence ID" value="TBT88524.1"/>
    <property type="molecule type" value="Genomic_DNA"/>
</dbReference>
<protein>
    <recommendedName>
        <fullName evidence="3">SRPBCC domain-containing protein</fullName>
    </recommendedName>
</protein>
<dbReference type="Gene3D" id="3.30.530.20">
    <property type="match status" value="1"/>
</dbReference>
<name>A0A4Q9KGS0_9ACTN</name>
<dbReference type="AlphaFoldDB" id="A0A4Q9KGS0"/>
<proteinExistence type="predicted"/>
<keyword evidence="2" id="KW-1185">Reference proteome</keyword>
<organism evidence="1 2">
    <name type="scientific">Propioniciclava sinopodophylli</name>
    <dbReference type="NCBI Taxonomy" id="1837344"/>
    <lineage>
        <taxon>Bacteria</taxon>
        <taxon>Bacillati</taxon>
        <taxon>Actinomycetota</taxon>
        <taxon>Actinomycetes</taxon>
        <taxon>Propionibacteriales</taxon>
        <taxon>Propionibacteriaceae</taxon>
        <taxon>Propioniciclava</taxon>
    </lineage>
</organism>
<evidence type="ECO:0000313" key="2">
    <source>
        <dbReference type="Proteomes" id="UP000292373"/>
    </source>
</evidence>
<comment type="caution">
    <text evidence="1">The sequence shown here is derived from an EMBL/GenBank/DDBJ whole genome shotgun (WGS) entry which is preliminary data.</text>
</comment>
<dbReference type="RefSeq" id="WP_131166654.1">
    <property type="nucleotide sequence ID" value="NZ_SDMQ01000001.1"/>
</dbReference>
<reference evidence="1 2" key="1">
    <citation type="submission" date="2019-01" db="EMBL/GenBank/DDBJ databases">
        <title>Lactibacter flavus gen. nov., sp. nov., a novel bacterium of the family Propionibacteriaceae isolated from raw milk and dairy products.</title>
        <authorList>
            <person name="Huptas C."/>
            <person name="Wenning M."/>
            <person name="Breitenwieser F."/>
            <person name="Doll E."/>
            <person name="Von Neubeck M."/>
            <person name="Busse H.-J."/>
            <person name="Scherer S."/>
        </authorList>
    </citation>
    <scope>NUCLEOTIDE SEQUENCE [LARGE SCALE GENOMIC DNA]</scope>
    <source>
        <strain evidence="1 2">KCTC 33808</strain>
    </source>
</reference>
<evidence type="ECO:0000313" key="1">
    <source>
        <dbReference type="EMBL" id="TBT88524.1"/>
    </source>
</evidence>
<dbReference type="InterPro" id="IPR023393">
    <property type="entry name" value="START-like_dom_sf"/>
</dbReference>
<dbReference type="Proteomes" id="UP000292373">
    <property type="component" value="Unassembled WGS sequence"/>
</dbReference>
<dbReference type="SUPFAM" id="SSF55961">
    <property type="entry name" value="Bet v1-like"/>
    <property type="match status" value="1"/>
</dbReference>
<gene>
    <name evidence="1" type="ORF">ET989_00795</name>
</gene>